<dbReference type="PIRSF" id="PIRSF005850">
    <property type="entry name" value="UCP005850"/>
    <property type="match status" value="1"/>
</dbReference>
<accession>A0A2W7G122</accession>
<name>A0A2W7G122_9BACT</name>
<gene>
    <name evidence="2" type="ORF">BCF89_1142</name>
</gene>
<dbReference type="EMBL" id="QKUB01000014">
    <property type="protein sequence ID" value="PZV98704.1"/>
    <property type="molecule type" value="Genomic_DNA"/>
</dbReference>
<reference evidence="2 3" key="1">
    <citation type="submission" date="2018-06" db="EMBL/GenBank/DDBJ databases">
        <title>Genomic Encyclopedia of Archaeal and Bacterial Type Strains, Phase II (KMG-II): from individual species to whole genera.</title>
        <authorList>
            <person name="Goeker M."/>
        </authorList>
    </citation>
    <scope>NUCLEOTIDE SEQUENCE [LARGE SCALE GENOMIC DNA]</scope>
    <source>
        <strain evidence="2 3">ATCC 51348</strain>
    </source>
</reference>
<comment type="caution">
    <text evidence="2">The sequence shown here is derived from an EMBL/GenBank/DDBJ whole genome shotgun (WGS) entry which is preliminary data.</text>
</comment>
<evidence type="ECO:0000313" key="2">
    <source>
        <dbReference type="EMBL" id="PZV98704.1"/>
    </source>
</evidence>
<evidence type="ECO:0000256" key="1">
    <source>
        <dbReference type="SAM" id="Coils"/>
    </source>
</evidence>
<dbReference type="Pfam" id="PF09903">
    <property type="entry name" value="DUF2130"/>
    <property type="match status" value="1"/>
</dbReference>
<protein>
    <recommendedName>
        <fullName evidence="4">DUF2130 domain-containing protein</fullName>
    </recommendedName>
</protein>
<sequence length="463" mass="54335">MEKIKFIILNQHTIELAEDAKKGDIIDLSNAESIDLSIILDQINNAKDRVYEKKLKENSEILKSVFESKLKEQLANQSLIFEEEKKGKDLEIEKLNTQIIEINKSIEEKITSKEKEISLIKQNEIDNLKEQILNFNNELDKRQQDLEMQYETQIAKLTLGFSEQRNNLETELKDVKHQLETIELNHANQLITSSQAKDLEIQTLSRENEQLKREKLSKNIKIIGEDLENYCLNEFNNVSTYAFKTSTFEKDTIAIKNNGDMKATKGDFIFKVYAEEEKQNLLLGVMCEMKSELLNSENKKKNHEHYKKLNDDRDKKNLDYALLVSELEYQNTDWLIYRVQEYNNMFVVRPPYFTIMLGVLETIALKYKDLKLSKINEELSFKEKNDILNEFEEFKNNLLNNALKNIDSHVKNIRNSAEKIHNEASKILESTRIIVESHLRTVENKINDFKIESLTKRIENITE</sequence>
<dbReference type="OrthoDB" id="3224137at2"/>
<organism evidence="2 3">
    <name type="scientific">Metamycoplasma auris</name>
    <dbReference type="NCBI Taxonomy" id="51363"/>
    <lineage>
        <taxon>Bacteria</taxon>
        <taxon>Bacillati</taxon>
        <taxon>Mycoplasmatota</taxon>
        <taxon>Mycoplasmoidales</taxon>
        <taxon>Metamycoplasmataceae</taxon>
        <taxon>Metamycoplasma</taxon>
    </lineage>
</organism>
<keyword evidence="3" id="KW-1185">Reference proteome</keyword>
<evidence type="ECO:0000313" key="3">
    <source>
        <dbReference type="Proteomes" id="UP000249646"/>
    </source>
</evidence>
<evidence type="ECO:0008006" key="4">
    <source>
        <dbReference type="Google" id="ProtNLM"/>
    </source>
</evidence>
<proteinExistence type="predicted"/>
<keyword evidence="1" id="KW-0175">Coiled coil</keyword>
<dbReference type="AlphaFoldDB" id="A0A2W7G122"/>
<dbReference type="InterPro" id="IPR019219">
    <property type="entry name" value="DUF2130"/>
</dbReference>
<feature type="coiled-coil region" evidence="1">
    <location>
        <begin position="103"/>
        <end position="221"/>
    </location>
</feature>
<dbReference type="Proteomes" id="UP000249646">
    <property type="component" value="Unassembled WGS sequence"/>
</dbReference>
<dbReference type="RefSeq" id="WP_111518899.1">
    <property type="nucleotide sequence ID" value="NZ_QKUB01000014.1"/>
</dbReference>